<evidence type="ECO:0000313" key="2">
    <source>
        <dbReference type="Proteomes" id="UP001283361"/>
    </source>
</evidence>
<dbReference type="Proteomes" id="UP001283361">
    <property type="component" value="Unassembled WGS sequence"/>
</dbReference>
<evidence type="ECO:0000313" key="1">
    <source>
        <dbReference type="EMBL" id="KAK3702324.1"/>
    </source>
</evidence>
<protein>
    <submittedName>
        <fullName evidence="1">Uncharacterized protein</fullName>
    </submittedName>
</protein>
<keyword evidence="2" id="KW-1185">Reference proteome</keyword>
<sequence length="107" mass="11591">MSRNDLALKSAGIKAQAANSSQSCTISGATRVSASRLDQGQIKWLISQWKSAIMSRGSAFLETSLMVIECPCWCALWSWRLFAADLLEAGTSFTGISVGLLFRTATR</sequence>
<accession>A0AAE1CJV6</accession>
<reference evidence="1" key="1">
    <citation type="journal article" date="2023" name="G3 (Bethesda)">
        <title>A reference genome for the long-term kleptoplast-retaining sea slug Elysia crispata morphotype clarki.</title>
        <authorList>
            <person name="Eastman K.E."/>
            <person name="Pendleton A.L."/>
            <person name="Shaikh M.A."/>
            <person name="Suttiyut T."/>
            <person name="Ogas R."/>
            <person name="Tomko P."/>
            <person name="Gavelis G."/>
            <person name="Widhalm J.R."/>
            <person name="Wisecaver J.H."/>
        </authorList>
    </citation>
    <scope>NUCLEOTIDE SEQUENCE</scope>
    <source>
        <strain evidence="1">ECLA1</strain>
    </source>
</reference>
<comment type="caution">
    <text evidence="1">The sequence shown here is derived from an EMBL/GenBank/DDBJ whole genome shotgun (WGS) entry which is preliminary data.</text>
</comment>
<gene>
    <name evidence="1" type="ORF">RRG08_008712</name>
</gene>
<proteinExistence type="predicted"/>
<dbReference type="EMBL" id="JAWDGP010007856">
    <property type="protein sequence ID" value="KAK3702324.1"/>
    <property type="molecule type" value="Genomic_DNA"/>
</dbReference>
<name>A0AAE1CJV6_9GAST</name>
<dbReference type="AlphaFoldDB" id="A0AAE1CJV6"/>
<organism evidence="1 2">
    <name type="scientific">Elysia crispata</name>
    <name type="common">lettuce slug</name>
    <dbReference type="NCBI Taxonomy" id="231223"/>
    <lineage>
        <taxon>Eukaryota</taxon>
        <taxon>Metazoa</taxon>
        <taxon>Spiralia</taxon>
        <taxon>Lophotrochozoa</taxon>
        <taxon>Mollusca</taxon>
        <taxon>Gastropoda</taxon>
        <taxon>Heterobranchia</taxon>
        <taxon>Euthyneura</taxon>
        <taxon>Panpulmonata</taxon>
        <taxon>Sacoglossa</taxon>
        <taxon>Placobranchoidea</taxon>
        <taxon>Plakobranchidae</taxon>
        <taxon>Elysia</taxon>
    </lineage>
</organism>